<name>X0VFJ2_9ZZZZ</name>
<feature type="domain" description="Helix-hairpin-helix DNA-binding motif class 1" evidence="1">
    <location>
        <begin position="183"/>
        <end position="202"/>
    </location>
</feature>
<dbReference type="Pfam" id="PF23139">
    <property type="entry name" value="OB_YrrC"/>
    <property type="match status" value="1"/>
</dbReference>
<dbReference type="SMART" id="SM00278">
    <property type="entry name" value="HhH1"/>
    <property type="match status" value="3"/>
</dbReference>
<dbReference type="GO" id="GO:0006281">
    <property type="term" value="P:DNA repair"/>
    <property type="evidence" value="ECO:0007669"/>
    <property type="project" value="InterPro"/>
</dbReference>
<dbReference type="Pfam" id="PF14490">
    <property type="entry name" value="HHH_RecD2"/>
    <property type="match status" value="1"/>
</dbReference>
<evidence type="ECO:0000313" key="2">
    <source>
        <dbReference type="EMBL" id="GAF99330.1"/>
    </source>
</evidence>
<feature type="domain" description="Helix-hairpin-helix DNA-binding motif class 1" evidence="1">
    <location>
        <begin position="91"/>
        <end position="105"/>
    </location>
</feature>
<dbReference type="InterPro" id="IPR003583">
    <property type="entry name" value="Hlx-hairpin-Hlx_DNA-bd_motif"/>
</dbReference>
<dbReference type="InterPro" id="IPR010994">
    <property type="entry name" value="RuvA_2-like"/>
</dbReference>
<proteinExistence type="predicted"/>
<feature type="non-terminal residue" evidence="2">
    <location>
        <position position="231"/>
    </location>
</feature>
<dbReference type="AlphaFoldDB" id="X0VFJ2"/>
<gene>
    <name evidence="2" type="ORF">S01H1_20366</name>
</gene>
<dbReference type="SUPFAM" id="SSF47781">
    <property type="entry name" value="RuvA domain 2-like"/>
    <property type="match status" value="1"/>
</dbReference>
<accession>X0VFJ2</accession>
<dbReference type="GO" id="GO:0003677">
    <property type="term" value="F:DNA binding"/>
    <property type="evidence" value="ECO:0007669"/>
    <property type="project" value="InterPro"/>
</dbReference>
<dbReference type="InterPro" id="IPR055446">
    <property type="entry name" value="RecD2_N_OB"/>
</dbReference>
<reference evidence="2" key="1">
    <citation type="journal article" date="2014" name="Front. Microbiol.">
        <title>High frequency of phylogenetically diverse reductive dehalogenase-homologous genes in deep subseafloor sedimentary metagenomes.</title>
        <authorList>
            <person name="Kawai M."/>
            <person name="Futagami T."/>
            <person name="Toyoda A."/>
            <person name="Takaki Y."/>
            <person name="Nishi S."/>
            <person name="Hori S."/>
            <person name="Arai W."/>
            <person name="Tsubouchi T."/>
            <person name="Morono Y."/>
            <person name="Uchiyama I."/>
            <person name="Ito T."/>
            <person name="Fujiyama A."/>
            <person name="Inagaki F."/>
            <person name="Takami H."/>
        </authorList>
    </citation>
    <scope>NUCLEOTIDE SEQUENCE</scope>
    <source>
        <strain evidence="2">Expedition CK06-06</strain>
    </source>
</reference>
<dbReference type="Gene3D" id="1.10.150.20">
    <property type="entry name" value="5' to 3' exonuclease, C-terminal subdomain"/>
    <property type="match status" value="1"/>
</dbReference>
<organism evidence="2">
    <name type="scientific">marine sediment metagenome</name>
    <dbReference type="NCBI Taxonomy" id="412755"/>
    <lineage>
        <taxon>unclassified sequences</taxon>
        <taxon>metagenomes</taxon>
        <taxon>ecological metagenomes</taxon>
    </lineage>
</organism>
<protein>
    <recommendedName>
        <fullName evidence="1">Helix-hairpin-helix DNA-binding motif class 1 domain-containing protein</fullName>
    </recommendedName>
</protein>
<dbReference type="EMBL" id="BARS01011135">
    <property type="protein sequence ID" value="GAF99330.1"/>
    <property type="molecule type" value="Genomic_DNA"/>
</dbReference>
<sequence length="231" mass="26022">MAETIAGYLEHISYHNAENDYTVARFITSGTEKRITIVGYLSGVHQGENLRLTGNWKQHPRFGTQFSVESFQFIYPETETGIERYLGSGLIKGIGPKTAERIVGLFGCETLELIEHEPDRLKEVPGLGPKKITQIKEAWEEQRGIRRLMIFLQSYGISGSVAVRIYRRYRDRGVEAVSQNPYRLFEEVRGIGFATADRIAKKIGFAADSPLRIESGLIHTGELAQEMGHTC</sequence>
<feature type="domain" description="Helix-hairpin-helix DNA-binding motif class 1" evidence="1">
    <location>
        <begin position="119"/>
        <end position="138"/>
    </location>
</feature>
<dbReference type="Gene3D" id="1.10.10.2220">
    <property type="match status" value="1"/>
</dbReference>
<comment type="caution">
    <text evidence="2">The sequence shown here is derived from an EMBL/GenBank/DDBJ whole genome shotgun (WGS) entry which is preliminary data.</text>
</comment>
<dbReference type="InterPro" id="IPR029493">
    <property type="entry name" value="RecD2-like_HHH"/>
</dbReference>
<evidence type="ECO:0000259" key="1">
    <source>
        <dbReference type="SMART" id="SM00278"/>
    </source>
</evidence>
<dbReference type="Pfam" id="PF14520">
    <property type="entry name" value="HHH_5"/>
    <property type="match status" value="1"/>
</dbReference>